<protein>
    <submittedName>
        <fullName evidence="2">Uncharacterized protein</fullName>
    </submittedName>
</protein>
<feature type="transmembrane region" description="Helical" evidence="1">
    <location>
        <begin position="105"/>
        <end position="123"/>
    </location>
</feature>
<dbReference type="Proteomes" id="UP000015543">
    <property type="component" value="Chromosome"/>
</dbReference>
<dbReference type="EMBL" id="CP006646">
    <property type="protein sequence ID" value="AGT35174.1"/>
    <property type="molecule type" value="Genomic_DNA"/>
</dbReference>
<dbReference type="HOGENOM" id="CLU_1105258_0_0_2"/>
<feature type="transmembrane region" description="Helical" evidence="1">
    <location>
        <begin position="135"/>
        <end position="154"/>
    </location>
</feature>
<feature type="transmembrane region" description="Helical" evidence="1">
    <location>
        <begin position="52"/>
        <end position="70"/>
    </location>
</feature>
<dbReference type="AlphaFoldDB" id="S5ZVK8"/>
<dbReference type="KEGG" id="thb:N186_04075"/>
<dbReference type="GeneID" id="16573460"/>
<feature type="transmembrane region" description="Helical" evidence="1">
    <location>
        <begin position="12"/>
        <end position="40"/>
    </location>
</feature>
<feature type="transmembrane region" description="Helical" evidence="1">
    <location>
        <begin position="192"/>
        <end position="213"/>
    </location>
</feature>
<sequence>MLGGLRVAVKWYFRGLFLPSVLVPMFLLMLLFYGLLYGYSLGLGDSGEKFRVVYLVVVLASVFLNPLFLASEVAHVARTRDMTVFEVSMLGCWVCVAMARLAALLVYLAPYMLFQVVALWFFVRGVGDVGLEVGLLLGLSLLFYGGIAVVLSLGGSRVVAVVGSSMLTFLLPTSVLILVGSLTIYRVSSLDVFTSAVLYLFNAPLSYVASYLYGFRMALSWTQGALLLVLVDVLVFAMYVYAFSRKQELKI</sequence>
<proteinExistence type="predicted"/>
<evidence type="ECO:0000256" key="1">
    <source>
        <dbReference type="SAM" id="Phobius"/>
    </source>
</evidence>
<keyword evidence="1" id="KW-1133">Transmembrane helix</keyword>
<gene>
    <name evidence="2" type="ORF">N186_04075</name>
</gene>
<evidence type="ECO:0000313" key="3">
    <source>
        <dbReference type="Proteomes" id="UP000015543"/>
    </source>
</evidence>
<keyword evidence="3" id="KW-1185">Reference proteome</keyword>
<dbReference type="eggNOG" id="arCOG11078">
    <property type="taxonomic scope" value="Archaea"/>
</dbReference>
<feature type="transmembrane region" description="Helical" evidence="1">
    <location>
        <begin position="225"/>
        <end position="243"/>
    </location>
</feature>
<feature type="transmembrane region" description="Helical" evidence="1">
    <location>
        <begin position="166"/>
        <end position="185"/>
    </location>
</feature>
<keyword evidence="1" id="KW-0472">Membrane</keyword>
<name>S5ZVK8_9CREN</name>
<dbReference type="RefSeq" id="WP_020962479.1">
    <property type="nucleotide sequence ID" value="NC_022093.1"/>
</dbReference>
<organism evidence="2 3">
    <name type="scientific">Thermofilum adornatum</name>
    <dbReference type="NCBI Taxonomy" id="1365176"/>
    <lineage>
        <taxon>Archaea</taxon>
        <taxon>Thermoproteota</taxon>
        <taxon>Thermoprotei</taxon>
        <taxon>Thermofilales</taxon>
        <taxon>Thermofilaceae</taxon>
        <taxon>Thermofilum</taxon>
    </lineage>
</organism>
<reference evidence="2 3" key="1">
    <citation type="journal article" date="2013" name="Genome Announc.">
        <title>Complete Genomic Sequence of 'Thermofilum adornatus' Strain 1910bT, a Hyperthermophilic Anaerobic Organotrophic Crenarchaeon.</title>
        <authorList>
            <person name="Dominova I.N."/>
            <person name="Kublanov I.V."/>
            <person name="Podosokorskaya O.A."/>
            <person name="Derbikova K.S."/>
            <person name="Patrushev M.V."/>
            <person name="Toshchakov S.V."/>
        </authorList>
    </citation>
    <scope>NUCLEOTIDE SEQUENCE [LARGE SCALE GENOMIC DNA]</scope>
    <source>
        <strain evidence="3">1910b</strain>
    </source>
</reference>
<dbReference type="PATRIC" id="fig|1365176.7.peg.801"/>
<evidence type="ECO:0000313" key="2">
    <source>
        <dbReference type="EMBL" id="AGT35174.1"/>
    </source>
</evidence>
<accession>S5ZVK8</accession>
<keyword evidence="1" id="KW-0812">Transmembrane</keyword>